<feature type="compositionally biased region" description="Basic and acidic residues" evidence="9">
    <location>
        <begin position="636"/>
        <end position="660"/>
    </location>
</feature>
<keyword evidence="7 8" id="KW-0067">ATP-binding</keyword>
<dbReference type="SMART" id="SM00318">
    <property type="entry name" value="SNc"/>
    <property type="match status" value="4"/>
</dbReference>
<accession>I6TRR8</accession>
<dbReference type="InterPro" id="IPR000719">
    <property type="entry name" value="Prot_kinase_dom"/>
</dbReference>
<proteinExistence type="evidence at transcript level"/>
<dbReference type="InterPro" id="IPR017441">
    <property type="entry name" value="Protein_kinase_ATP_BS"/>
</dbReference>
<dbReference type="PROSITE" id="PS00108">
    <property type="entry name" value="PROTEIN_KINASE_ST"/>
    <property type="match status" value="1"/>
</dbReference>
<evidence type="ECO:0000259" key="10">
    <source>
        <dbReference type="PROSITE" id="PS50011"/>
    </source>
</evidence>
<comment type="similarity">
    <text evidence="1">Belongs to the protein kinase superfamily. TKL Ser/Thr protein kinase family. RAF subfamily.</text>
</comment>
<evidence type="ECO:0000313" key="12">
    <source>
        <dbReference type="EMBL" id="AFN01665.1"/>
    </source>
</evidence>
<reference evidence="12" key="1">
    <citation type="journal article" date="2012" name="PLoS ONE">
        <title>A Novel SND1-BRAF Fusion Confers Resistance to c-Met Inhibitor PF-04217903 in GTL16 Cells though MAPK Activation.</title>
        <authorList>
            <person name="Lee N.V."/>
            <person name="Lira M.E."/>
            <person name="Pavlicek A."/>
            <person name="Ye J."/>
            <person name="Buckman D."/>
            <person name="Bagrodia S."/>
            <person name="Srinivasa S.P."/>
            <person name="Zhao Y."/>
            <person name="Aparicio S."/>
            <person name="Rejto P.A."/>
            <person name="Christensen J.G."/>
            <person name="Ching K.A."/>
        </authorList>
    </citation>
    <scope>NUCLEOTIDE SEQUENCE</scope>
</reference>
<evidence type="ECO:0000256" key="1">
    <source>
        <dbReference type="ARBA" id="ARBA00010507"/>
    </source>
</evidence>
<dbReference type="PROSITE" id="PS00107">
    <property type="entry name" value="PROTEIN_KINASE_ATP"/>
    <property type="match status" value="1"/>
</dbReference>
<dbReference type="Gene3D" id="2.40.50.90">
    <property type="match status" value="4"/>
</dbReference>
<dbReference type="FunFam" id="2.40.50.90:FF:000004">
    <property type="entry name" value="Staphylococcal nuclease domain-containing protein"/>
    <property type="match status" value="1"/>
</dbReference>
<feature type="binding site" evidence="8">
    <location>
        <position position="696"/>
    </location>
    <ligand>
        <name>ATP</name>
        <dbReference type="ChEBI" id="CHEBI:30616"/>
    </ligand>
</feature>
<dbReference type="InterPro" id="IPR002071">
    <property type="entry name" value="Thermonucl_AS"/>
</dbReference>
<dbReference type="FunFam" id="2.40.50.90:FF:000001">
    <property type="entry name" value="Staphylococcal nuclease domain-containing protein"/>
    <property type="match status" value="1"/>
</dbReference>
<dbReference type="PANTHER" id="PTHR12302">
    <property type="entry name" value="EBNA2 BINDING PROTEIN P100"/>
    <property type="match status" value="1"/>
</dbReference>
<dbReference type="PeptideAtlas" id="I6TRR8"/>
<keyword evidence="4" id="KW-0808">Transferase</keyword>
<dbReference type="GO" id="GO:0004518">
    <property type="term" value="F:nuclease activity"/>
    <property type="evidence" value="ECO:0007669"/>
    <property type="project" value="InterPro"/>
</dbReference>
<sequence>MASSAQSGGSSGGPAVPTVQRGIIKMVLSGCAIIVRGQPRGGPPPERQINLSNIRAGNLARRAAATQPDAKDTPDEPWAFPAREFLRKKLIGKEVCFTIENKTPQGREYGMIYLGKDTNGENIAESLVAEGLATRREGMRANNPEQNRLSECEEQAKAAKKGMWSEGNGSHTIRDLKYTIENPRHFVDSHHQKPVNAIIEHVRDGSVVRALLLPDYYLVTVMLSGIKCPTFRREADGSETPEPFAAEAKFFTESRLLQRDVQIILESCHNQNILGTILHPNGNITELLLKEGFARCVDWSIAVYTRGAEKLRAAERFAKERRLRIWRDYVAPTANLDQKDKQFVAKVMQVLNADAIVVKLNSGDYKTIHLSSIRPPRLEGENTQDKNKKLRPLYDIPYMFEAREFLRKKLIGKKVNVTVDYIRPASPATETVPAFSERTCATVTIGGINIAEALVSKGLATVIRYRQDDDQRSSHYDELLAAEARAIKNGKGLHSKKEVPIHRVADISGDTQKAKQFLPFLQRAGRSEAVVEYVFSGSRLKLYLPKETCLITFLLAGIECPRGARNLPGLVQEGEPFSEEATLFTKELVLQREDLIRDQGFRGDGGSTTGLSATPPASLPGSLTNVKALQKSPGPQRERKSSSSSEDRNRMKTLGRRDSSDDWEIPDGQITVGQRIGSGSFGTVYKGKWHGDVAVKMLNVTAPTPQQLQAFKNEVGVLRKTRHVNILLFMGYSTKPQLAIVTQWCEGSSLYHHLHIIETKFEMIKLIDIARQTAQGMDYLHAKSIIHRDLKSNNIFLHEDLTVKIGDFGLATVKSRWSGSHQFEQLSGSILWMAPEVIRMQDKNPYSFQSDVYAFGIVLYELMTGQLPYSNINNRDQIIFMVGRGYLSPDLSKVRSNCPKAMKRLMAECLKKKRDERPLFPQILASIELLARSLPKIHRSASEPSLNRAGFQTEDFSLYACASPKTPIQAGGYGAFPVH</sequence>
<dbReference type="Gene3D" id="3.30.200.20">
    <property type="entry name" value="Phosphorylase Kinase, domain 1"/>
    <property type="match status" value="1"/>
</dbReference>
<keyword evidence="3" id="KW-0723">Serine/threonine-protein kinase</keyword>
<feature type="region of interest" description="Disordered" evidence="9">
    <location>
        <begin position="599"/>
        <end position="667"/>
    </location>
</feature>
<evidence type="ECO:0000259" key="11">
    <source>
        <dbReference type="PROSITE" id="PS50830"/>
    </source>
</evidence>
<feature type="domain" description="TNase-like" evidence="11">
    <location>
        <begin position="193"/>
        <end position="328"/>
    </location>
</feature>
<dbReference type="InterPro" id="IPR035437">
    <property type="entry name" value="SNase_OB-fold_sf"/>
</dbReference>
<dbReference type="PROSITE" id="PS50830">
    <property type="entry name" value="TNASE_3"/>
    <property type="match status" value="3"/>
</dbReference>
<dbReference type="SUPFAM" id="SSF50199">
    <property type="entry name" value="Staphylococcal nuclease"/>
    <property type="match status" value="4"/>
</dbReference>
<evidence type="ECO:0000256" key="2">
    <source>
        <dbReference type="ARBA" id="ARBA00012513"/>
    </source>
</evidence>
<feature type="domain" description="TNase-like" evidence="11">
    <location>
        <begin position="341"/>
        <end position="496"/>
    </location>
</feature>
<dbReference type="Pfam" id="PF07714">
    <property type="entry name" value="PK_Tyr_Ser-Thr"/>
    <property type="match status" value="1"/>
</dbReference>
<dbReference type="FunFam" id="1.10.510.10:FF:000036">
    <property type="entry name" value="RAF proto-oncogene serine/threonine-protein kinase"/>
    <property type="match status" value="1"/>
</dbReference>
<dbReference type="InterPro" id="IPR008271">
    <property type="entry name" value="Ser/Thr_kinase_AS"/>
</dbReference>
<evidence type="ECO:0000256" key="5">
    <source>
        <dbReference type="ARBA" id="ARBA00022741"/>
    </source>
</evidence>
<evidence type="ECO:0000256" key="8">
    <source>
        <dbReference type="PROSITE-ProRule" id="PRU10141"/>
    </source>
</evidence>
<dbReference type="EMBL" id="JX013981">
    <property type="protein sequence ID" value="AFN01665.1"/>
    <property type="molecule type" value="mRNA"/>
</dbReference>
<feature type="domain" description="Protein kinase" evidence="10">
    <location>
        <begin position="670"/>
        <end position="930"/>
    </location>
</feature>
<dbReference type="SwissPalm" id="I6TRR8"/>
<dbReference type="SUPFAM" id="SSF56112">
    <property type="entry name" value="Protein kinase-like (PK-like)"/>
    <property type="match status" value="1"/>
</dbReference>
<dbReference type="Pfam" id="PF00565">
    <property type="entry name" value="SNase"/>
    <property type="match status" value="3"/>
</dbReference>
<dbReference type="GO" id="GO:0004674">
    <property type="term" value="F:protein serine/threonine kinase activity"/>
    <property type="evidence" value="ECO:0007669"/>
    <property type="project" value="UniProtKB-KW"/>
</dbReference>
<dbReference type="PROSITE" id="PS01284">
    <property type="entry name" value="TNASE_2"/>
    <property type="match status" value="1"/>
</dbReference>
<keyword evidence="5 8" id="KW-0547">Nucleotide-binding</keyword>
<keyword evidence="6" id="KW-0418">Kinase</keyword>
<organism evidence="12">
    <name type="scientific">Homo sapiens</name>
    <name type="common">Human</name>
    <dbReference type="NCBI Taxonomy" id="9606"/>
    <lineage>
        <taxon>Eukaryota</taxon>
        <taxon>Metazoa</taxon>
        <taxon>Chordata</taxon>
        <taxon>Craniata</taxon>
        <taxon>Vertebrata</taxon>
        <taxon>Euteleostomi</taxon>
        <taxon>Mammalia</taxon>
        <taxon>Eutheria</taxon>
        <taxon>Euarchontoglires</taxon>
        <taxon>Primates</taxon>
        <taxon>Haplorrhini</taxon>
        <taxon>Catarrhini</taxon>
        <taxon>Hominidae</taxon>
        <taxon>Homo</taxon>
    </lineage>
</organism>
<evidence type="ECO:0000256" key="4">
    <source>
        <dbReference type="ARBA" id="ARBA00022679"/>
    </source>
</evidence>
<dbReference type="PANTHER" id="PTHR12302:SF2">
    <property type="entry name" value="STAPHYLOCOCCAL NUCLEASE DOMAIN-CONTAINING PROTEIN 1"/>
    <property type="match status" value="1"/>
</dbReference>
<dbReference type="InterPro" id="IPR001245">
    <property type="entry name" value="Ser-Thr/Tyr_kinase_cat_dom"/>
</dbReference>
<dbReference type="EC" id="2.7.11.1" evidence="2"/>
<evidence type="ECO:0000256" key="3">
    <source>
        <dbReference type="ARBA" id="ARBA00022527"/>
    </source>
</evidence>
<dbReference type="SMART" id="SM00220">
    <property type="entry name" value="S_TKc"/>
    <property type="match status" value="1"/>
</dbReference>
<dbReference type="AlphaFoldDB" id="I6TRR8"/>
<dbReference type="InterPro" id="IPR016071">
    <property type="entry name" value="Staphylococal_nuclease_OB-fold"/>
</dbReference>
<dbReference type="CDD" id="cd00175">
    <property type="entry name" value="SNc"/>
    <property type="match status" value="3"/>
</dbReference>
<dbReference type="FunFam" id="3.30.200.20:FF:000024">
    <property type="entry name" value="B-Raf proto-oncogene serine/threonine-protein kinase"/>
    <property type="match status" value="1"/>
</dbReference>
<evidence type="ECO:0000256" key="7">
    <source>
        <dbReference type="ARBA" id="ARBA00022840"/>
    </source>
</evidence>
<evidence type="ECO:0000256" key="9">
    <source>
        <dbReference type="SAM" id="MobiDB-lite"/>
    </source>
</evidence>
<dbReference type="InterPro" id="IPR011009">
    <property type="entry name" value="Kinase-like_dom_sf"/>
</dbReference>
<dbReference type="FunFam" id="2.40.50.90:FF:000002">
    <property type="entry name" value="Staphylococcal nuclease domain-containing protein"/>
    <property type="match status" value="1"/>
</dbReference>
<dbReference type="PROSITE" id="PS50011">
    <property type="entry name" value="PROTEIN_KINASE_DOM"/>
    <property type="match status" value="1"/>
</dbReference>
<name>I6TRR8_HUMAN</name>
<dbReference type="GO" id="GO:0005524">
    <property type="term" value="F:ATP binding"/>
    <property type="evidence" value="ECO:0007669"/>
    <property type="project" value="UniProtKB-UniRule"/>
</dbReference>
<dbReference type="Gene3D" id="1.10.510.10">
    <property type="entry name" value="Transferase(Phosphotransferase) domain 1"/>
    <property type="match status" value="1"/>
</dbReference>
<evidence type="ECO:0000256" key="6">
    <source>
        <dbReference type="ARBA" id="ARBA00022777"/>
    </source>
</evidence>
<dbReference type="CDD" id="cd14062">
    <property type="entry name" value="STKc_Raf"/>
    <property type="match status" value="1"/>
</dbReference>
<protein>
    <recommendedName>
        <fullName evidence="2">non-specific serine/threonine protein kinase</fullName>
        <ecNumber evidence="2">2.7.11.1</ecNumber>
    </recommendedName>
</protein>
<dbReference type="GO" id="GO:0003676">
    <property type="term" value="F:nucleic acid binding"/>
    <property type="evidence" value="ECO:0007669"/>
    <property type="project" value="InterPro"/>
</dbReference>
<feature type="domain" description="TNase-like" evidence="11">
    <location>
        <begin position="18"/>
        <end position="166"/>
    </location>
</feature>